<dbReference type="AlphaFoldDB" id="A0A106C0R7"/>
<dbReference type="EMBL" id="LRDC01000017">
    <property type="protein sequence ID" value="KVX02144.1"/>
    <property type="molecule type" value="Genomic_DNA"/>
</dbReference>
<evidence type="ECO:0008006" key="3">
    <source>
        <dbReference type="Google" id="ProtNLM"/>
    </source>
</evidence>
<reference evidence="1 2" key="1">
    <citation type="submission" date="2016-01" db="EMBL/GenBank/DDBJ databases">
        <title>Draft genome of the antarctic isolate Shewanella frigidimarina Ag06-30.</title>
        <authorList>
            <person name="Parmeciano Di Noto G."/>
            <person name="Vazquez S."/>
            <person name="Mac Cormack W."/>
            <person name="Iriarte A."/>
            <person name="Quiroga C."/>
        </authorList>
    </citation>
    <scope>NUCLEOTIDE SEQUENCE [LARGE SCALE GENOMIC DNA]</scope>
    <source>
        <strain evidence="1 2">Ag06-30</strain>
    </source>
</reference>
<accession>A0A106C0R7</accession>
<gene>
    <name evidence="1" type="ORF">AWJ07_15895</name>
</gene>
<sequence length="176" mass="19681">MLTIKRILFGSLITLLLSISQGAIAVEKEYALKAGFLFNFARYGEWHNHVNTASSFTLCSPDTDFISVSRSILYGRKVNNLPLVNIEVNLTETDLTQCNVLFITADTLESWQQLNSQYLADVMIVGETDNFIEQGGHIRFFLSGGKIRFEVSPDKLKLSGITMSSKVLRLGRVVNN</sequence>
<evidence type="ECO:0000313" key="1">
    <source>
        <dbReference type="EMBL" id="KVX02144.1"/>
    </source>
</evidence>
<name>A0A106C0R7_SHEFR</name>
<dbReference type="InterPro" id="IPR025293">
    <property type="entry name" value="YfiR/HmsC-like"/>
</dbReference>
<dbReference type="Proteomes" id="UP000055702">
    <property type="component" value="Unassembled WGS sequence"/>
</dbReference>
<proteinExistence type="predicted"/>
<protein>
    <recommendedName>
        <fullName evidence="3">Transmembrane protein</fullName>
    </recommendedName>
</protein>
<organism evidence="1">
    <name type="scientific">Shewanella frigidimarina</name>
    <dbReference type="NCBI Taxonomy" id="56812"/>
    <lineage>
        <taxon>Bacteria</taxon>
        <taxon>Pseudomonadati</taxon>
        <taxon>Pseudomonadota</taxon>
        <taxon>Gammaproteobacteria</taxon>
        <taxon>Alteromonadales</taxon>
        <taxon>Shewanellaceae</taxon>
        <taxon>Shewanella</taxon>
    </lineage>
</organism>
<comment type="caution">
    <text evidence="1">The sequence shown here is derived from an EMBL/GenBank/DDBJ whole genome shotgun (WGS) entry which is preliminary data.</text>
</comment>
<dbReference type="RefSeq" id="WP_059745635.1">
    <property type="nucleotide sequence ID" value="NZ_JBOZOX010000011.1"/>
</dbReference>
<dbReference type="Pfam" id="PF13689">
    <property type="entry name" value="DUF4154"/>
    <property type="match status" value="1"/>
</dbReference>
<evidence type="ECO:0000313" key="2">
    <source>
        <dbReference type="Proteomes" id="UP000055702"/>
    </source>
</evidence>